<organism evidence="1 2">
    <name type="scientific">Xylaria hypoxylon</name>
    <dbReference type="NCBI Taxonomy" id="37992"/>
    <lineage>
        <taxon>Eukaryota</taxon>
        <taxon>Fungi</taxon>
        <taxon>Dikarya</taxon>
        <taxon>Ascomycota</taxon>
        <taxon>Pezizomycotina</taxon>
        <taxon>Sordariomycetes</taxon>
        <taxon>Xylariomycetidae</taxon>
        <taxon>Xylariales</taxon>
        <taxon>Xylariaceae</taxon>
        <taxon>Xylaria</taxon>
    </lineage>
</organism>
<dbReference type="AlphaFoldDB" id="A0A4Z0YT58"/>
<evidence type="ECO:0000313" key="1">
    <source>
        <dbReference type="EMBL" id="TGJ87549.1"/>
    </source>
</evidence>
<dbReference type="EMBL" id="SKBN01000012">
    <property type="protein sequence ID" value="TGJ87549.1"/>
    <property type="molecule type" value="Genomic_DNA"/>
</dbReference>
<proteinExistence type="predicted"/>
<reference evidence="1 2" key="1">
    <citation type="submission" date="2019-03" db="EMBL/GenBank/DDBJ databases">
        <title>Draft genome sequence of Xylaria hypoxylon DSM 108379, a ubiquitous saprotrophic-parasitic fungi on hardwood.</title>
        <authorList>
            <person name="Buettner E."/>
            <person name="Leonhardt S."/>
            <person name="Gebauer A.M."/>
            <person name="Liers C."/>
            <person name="Hofrichter M."/>
            <person name="Kellner H."/>
        </authorList>
    </citation>
    <scope>NUCLEOTIDE SEQUENCE [LARGE SCALE GENOMIC DNA]</scope>
    <source>
        <strain evidence="1 2">DSM 108379</strain>
    </source>
</reference>
<sequence>MADSRFGAPASPWTERFGIDGDNLHPLTQRNGILHSGIAPSHPKLHPQYFDSIPPEDEFAAPVRNEEIDGILAAEEYQRILFFGNPTWRIPPLNSVLSWDGSPSTLGSGHLPGDDERYPQLLQEYMEQRIEVDESTWFPFFRKNRWYDFDQSYSDTILEADGSTWQTRTWTVDDERVWNVLRFSTEIANRILMTLIRDNNRWLGTFLYGRVQLWYELHAHPADYNNFIGTKDYRILMDPDTEREICGKMNKPFLGRDIEPDAQKRMLLCGGTISIAERCILHTRQAMTMLHELMHALWRGRIENGANLSTLVQTELTQGPMLQRYREPYIQDEPVKETGRSFEAAIFGGTPVNRPTLHGGIYAQNLPITVMSVNYPSRYSSGTGADGVTHPSLKPNAPVDFSYIPAALFWRLQSKLLWHSMPPHGQAGFIFPSIFTTRRTTERYTRRYLHKPVTVEPYAVDGVRFLDLAERWNEQLSIWSARRPWYDSALQTWLNTPWGYIRTRSKIQLFLGAYKDRDEAKCASIAWDLEQEVPKLNFRSLRGLLMHAALPLRREDYVPNQTAGNNNNDNDNNVTTVRRSQTVAIRFPSTVKIRRPQKPAAAIFKRDQFFNRRTNDKMFTVSSREDFVTEAFRLFVLNL</sequence>
<dbReference type="Proteomes" id="UP000297716">
    <property type="component" value="Unassembled WGS sequence"/>
</dbReference>
<protein>
    <submittedName>
        <fullName evidence="1">Uncharacterized protein</fullName>
    </submittedName>
</protein>
<dbReference type="STRING" id="37992.A0A4Z0YT58"/>
<accession>A0A4Z0YT58</accession>
<dbReference type="OrthoDB" id="10254945at2759"/>
<name>A0A4Z0YT58_9PEZI</name>
<gene>
    <name evidence="1" type="ORF">E0Z10_g1206</name>
</gene>
<comment type="caution">
    <text evidence="1">The sequence shown here is derived from an EMBL/GenBank/DDBJ whole genome shotgun (WGS) entry which is preliminary data.</text>
</comment>
<keyword evidence="2" id="KW-1185">Reference proteome</keyword>
<evidence type="ECO:0000313" key="2">
    <source>
        <dbReference type="Proteomes" id="UP000297716"/>
    </source>
</evidence>